<dbReference type="GO" id="GO:0004582">
    <property type="term" value="F:dolichyl-phosphate beta-D-mannosyltransferase activity"/>
    <property type="evidence" value="ECO:0007669"/>
    <property type="project" value="InterPro"/>
</dbReference>
<keyword evidence="6" id="KW-1185">Reference proteome</keyword>
<dbReference type="GO" id="GO:0016020">
    <property type="term" value="C:membrane"/>
    <property type="evidence" value="ECO:0007669"/>
    <property type="project" value="GOC"/>
</dbReference>
<reference evidence="5" key="1">
    <citation type="journal article" date="2019" name="PLoS Negl. Trop. Dis.">
        <title>Revisiting the worldwide diversity of Leptospira species in the environment.</title>
        <authorList>
            <person name="Vincent A.T."/>
            <person name="Schiettekatte O."/>
            <person name="Bourhy P."/>
            <person name="Veyrier F.J."/>
            <person name="Picardeau M."/>
        </authorList>
    </citation>
    <scope>NUCLEOTIDE SEQUENCE [LARGE SCALE GENOMIC DNA]</scope>
    <source>
        <strain evidence="5">201800277</strain>
    </source>
</reference>
<dbReference type="PANTHER" id="PTHR43398">
    <property type="entry name" value="DOLICHOL-PHOSPHATE MANNOSYLTRANSFERASE SUBUNIT 1"/>
    <property type="match status" value="1"/>
</dbReference>
<dbReference type="SUPFAM" id="SSF53448">
    <property type="entry name" value="Nucleotide-diphospho-sugar transferases"/>
    <property type="match status" value="1"/>
</dbReference>
<dbReference type="InterPro" id="IPR001173">
    <property type="entry name" value="Glyco_trans_2-like"/>
</dbReference>
<feature type="domain" description="Glycosyltransferase 2-like" evidence="4">
    <location>
        <begin position="6"/>
        <end position="169"/>
    </location>
</feature>
<dbReference type="Pfam" id="PF00535">
    <property type="entry name" value="Glycos_transf_2"/>
    <property type="match status" value="1"/>
</dbReference>
<dbReference type="AlphaFoldDB" id="A0A2M9Y0N2"/>
<dbReference type="RefSeq" id="WP_100791219.1">
    <property type="nucleotide sequence ID" value="NZ_NPDQ01000005.1"/>
</dbReference>
<evidence type="ECO:0000256" key="2">
    <source>
        <dbReference type="ARBA" id="ARBA00022676"/>
    </source>
</evidence>
<dbReference type="InterPro" id="IPR039528">
    <property type="entry name" value="DPM1-like"/>
</dbReference>
<organism evidence="5 6">
    <name type="scientific">Leptospira brenneri</name>
    <dbReference type="NCBI Taxonomy" id="2023182"/>
    <lineage>
        <taxon>Bacteria</taxon>
        <taxon>Pseudomonadati</taxon>
        <taxon>Spirochaetota</taxon>
        <taxon>Spirochaetia</taxon>
        <taxon>Leptospirales</taxon>
        <taxon>Leptospiraceae</taxon>
        <taxon>Leptospira</taxon>
    </lineage>
</organism>
<evidence type="ECO:0000259" key="4">
    <source>
        <dbReference type="Pfam" id="PF00535"/>
    </source>
</evidence>
<evidence type="ECO:0000313" key="5">
    <source>
        <dbReference type="EMBL" id="TGK95086.1"/>
    </source>
</evidence>
<sequence length="252" mass="28821">MQNKTSIILPTYNEAGNIKNCAETISKILEKESMDFEIVIVDDNSPDGTFEVAKVLAEYDKRIKPFVRTTERGLSSAVTYGYGKAEGENLVVVDADFQHDYTKIPDVIRLLNENDIVVATRRSSDGGYGNFPIFRKLASQFATKISEWLFPVPISDPMSGFFGIRKSIYLETKGKLHPRGYKILFEILGSVRTEKIAEVGYTFGLRTWGQSKLDSGVIFYFIWDLISIKWNQWRSSHSFQFRSKRRNSHIHP</sequence>
<evidence type="ECO:0000256" key="1">
    <source>
        <dbReference type="ARBA" id="ARBA00006739"/>
    </source>
</evidence>
<dbReference type="Gene3D" id="3.90.550.10">
    <property type="entry name" value="Spore Coat Polysaccharide Biosynthesis Protein SpsA, Chain A"/>
    <property type="match status" value="1"/>
</dbReference>
<dbReference type="GO" id="GO:0035269">
    <property type="term" value="P:protein O-linked glycosylation via mannose"/>
    <property type="evidence" value="ECO:0007669"/>
    <property type="project" value="TreeGrafter"/>
</dbReference>
<dbReference type="GO" id="GO:0006488">
    <property type="term" value="P:dolichol-linked oligosaccharide biosynthetic process"/>
    <property type="evidence" value="ECO:0007669"/>
    <property type="project" value="TreeGrafter"/>
</dbReference>
<evidence type="ECO:0000313" key="6">
    <source>
        <dbReference type="Proteomes" id="UP000297891"/>
    </source>
</evidence>
<comment type="caution">
    <text evidence="5">The sequence shown here is derived from an EMBL/GenBank/DDBJ whole genome shotgun (WGS) entry which is preliminary data.</text>
</comment>
<protein>
    <submittedName>
        <fullName evidence="5">Polyprenol monophosphomannose synthase</fullName>
    </submittedName>
</protein>
<keyword evidence="2" id="KW-0328">Glycosyltransferase</keyword>
<proteinExistence type="inferred from homology"/>
<dbReference type="OrthoDB" id="9810303at2"/>
<dbReference type="PANTHER" id="PTHR43398:SF1">
    <property type="entry name" value="DOLICHOL-PHOSPHATE MANNOSYLTRANSFERASE SUBUNIT 1"/>
    <property type="match status" value="1"/>
</dbReference>
<evidence type="ECO:0000256" key="3">
    <source>
        <dbReference type="ARBA" id="ARBA00022679"/>
    </source>
</evidence>
<dbReference type="GO" id="GO:0006506">
    <property type="term" value="P:GPI anchor biosynthetic process"/>
    <property type="evidence" value="ECO:0007669"/>
    <property type="project" value="TreeGrafter"/>
</dbReference>
<dbReference type="InterPro" id="IPR029044">
    <property type="entry name" value="Nucleotide-diphossugar_trans"/>
</dbReference>
<dbReference type="EMBL" id="RQFP01000001">
    <property type="protein sequence ID" value="TGK95086.1"/>
    <property type="molecule type" value="Genomic_DNA"/>
</dbReference>
<dbReference type="CDD" id="cd06442">
    <property type="entry name" value="DPM1_like"/>
    <property type="match status" value="1"/>
</dbReference>
<keyword evidence="3" id="KW-0808">Transferase</keyword>
<comment type="similarity">
    <text evidence="1">Belongs to the glycosyltransferase 2 family.</text>
</comment>
<gene>
    <name evidence="5" type="ORF">EHQ30_00070</name>
</gene>
<dbReference type="Proteomes" id="UP000297891">
    <property type="component" value="Unassembled WGS sequence"/>
</dbReference>
<name>A0A2M9Y0N2_9LEPT</name>
<accession>A0A2M9Y0N2</accession>